<dbReference type="AlphaFoldDB" id="A0A9Q0KBI1"/>
<sequence length="105" mass="12692">MKEQPYLYLVILLKEFQISPPLEQTYVLPRLEPERRNHRCCCYHRHCRHYHCISPIPDTDEKRRRTEELTNQEGVHGSGRSPYFFHSPLNICKAWFSTQEKPHRS</sequence>
<proteinExistence type="predicted"/>
<organism evidence="2 3">
    <name type="scientific">Protea cynaroides</name>
    <dbReference type="NCBI Taxonomy" id="273540"/>
    <lineage>
        <taxon>Eukaryota</taxon>
        <taxon>Viridiplantae</taxon>
        <taxon>Streptophyta</taxon>
        <taxon>Embryophyta</taxon>
        <taxon>Tracheophyta</taxon>
        <taxon>Spermatophyta</taxon>
        <taxon>Magnoliopsida</taxon>
        <taxon>Proteales</taxon>
        <taxon>Proteaceae</taxon>
        <taxon>Protea</taxon>
    </lineage>
</organism>
<gene>
    <name evidence="2" type="ORF">NE237_019170</name>
</gene>
<comment type="caution">
    <text evidence="2">The sequence shown here is derived from an EMBL/GenBank/DDBJ whole genome shotgun (WGS) entry which is preliminary data.</text>
</comment>
<accession>A0A9Q0KBI1</accession>
<dbReference type="EMBL" id="JAMYWD010000007">
    <property type="protein sequence ID" value="KAJ4967321.1"/>
    <property type="molecule type" value="Genomic_DNA"/>
</dbReference>
<keyword evidence="3" id="KW-1185">Reference proteome</keyword>
<evidence type="ECO:0000256" key="1">
    <source>
        <dbReference type="SAM" id="MobiDB-lite"/>
    </source>
</evidence>
<evidence type="ECO:0000313" key="3">
    <source>
        <dbReference type="Proteomes" id="UP001141806"/>
    </source>
</evidence>
<evidence type="ECO:0000313" key="2">
    <source>
        <dbReference type="EMBL" id="KAJ4967321.1"/>
    </source>
</evidence>
<name>A0A9Q0KBI1_9MAGN</name>
<feature type="region of interest" description="Disordered" evidence="1">
    <location>
        <begin position="61"/>
        <end position="81"/>
    </location>
</feature>
<reference evidence="2" key="1">
    <citation type="journal article" date="2023" name="Plant J.">
        <title>The genome of the king protea, Protea cynaroides.</title>
        <authorList>
            <person name="Chang J."/>
            <person name="Duong T.A."/>
            <person name="Schoeman C."/>
            <person name="Ma X."/>
            <person name="Roodt D."/>
            <person name="Barker N."/>
            <person name="Li Z."/>
            <person name="Van de Peer Y."/>
            <person name="Mizrachi E."/>
        </authorList>
    </citation>
    <scope>NUCLEOTIDE SEQUENCE</scope>
    <source>
        <tissue evidence="2">Young leaves</tissue>
    </source>
</reference>
<dbReference type="Proteomes" id="UP001141806">
    <property type="component" value="Unassembled WGS sequence"/>
</dbReference>
<protein>
    <submittedName>
        <fullName evidence="2">Uncharacterized protein</fullName>
    </submittedName>
</protein>